<keyword evidence="5" id="KW-0479">Metal-binding</keyword>
<proteinExistence type="inferred from homology"/>
<name>A0ABW4ZUN7_9BACL</name>
<evidence type="ECO:0000256" key="8">
    <source>
        <dbReference type="ARBA" id="ARBA00022842"/>
    </source>
</evidence>
<keyword evidence="4" id="KW-0235">DNA replication</keyword>
<evidence type="ECO:0000256" key="6">
    <source>
        <dbReference type="ARBA" id="ARBA00022763"/>
    </source>
</evidence>
<dbReference type="InterPro" id="IPR015797">
    <property type="entry name" value="NUDIX_hydrolase-like_dom_sf"/>
</dbReference>
<evidence type="ECO:0000256" key="1">
    <source>
        <dbReference type="ARBA" id="ARBA00001946"/>
    </source>
</evidence>
<dbReference type="InterPro" id="IPR000086">
    <property type="entry name" value="NUDIX_hydrolase_dom"/>
</dbReference>
<dbReference type="RefSeq" id="WP_386044481.1">
    <property type="nucleotide sequence ID" value="NZ_JBHUIO010000002.1"/>
</dbReference>
<evidence type="ECO:0000256" key="7">
    <source>
        <dbReference type="ARBA" id="ARBA00022801"/>
    </source>
</evidence>
<dbReference type="Pfam" id="PF00293">
    <property type="entry name" value="NUDIX"/>
    <property type="match status" value="1"/>
</dbReference>
<evidence type="ECO:0000256" key="2">
    <source>
        <dbReference type="ARBA" id="ARBA00005582"/>
    </source>
</evidence>
<evidence type="ECO:0000256" key="5">
    <source>
        <dbReference type="ARBA" id="ARBA00022723"/>
    </source>
</evidence>
<keyword evidence="3" id="KW-0515">Mutator protein</keyword>
<dbReference type="EC" id="3.6.1.55" evidence="11"/>
<dbReference type="InterPro" id="IPR047127">
    <property type="entry name" value="MutT-like"/>
</dbReference>
<comment type="caution">
    <text evidence="13">The sequence shown here is derived from an EMBL/GenBank/DDBJ whole genome shotgun (WGS) entry which is preliminary data.</text>
</comment>
<protein>
    <recommendedName>
        <fullName evidence="11">8-oxo-dGTP diphosphatase</fullName>
        <ecNumber evidence="11">3.6.1.55</ecNumber>
    </recommendedName>
</protein>
<evidence type="ECO:0000256" key="4">
    <source>
        <dbReference type="ARBA" id="ARBA00022705"/>
    </source>
</evidence>
<gene>
    <name evidence="13" type="ORF">ACFSOY_03870</name>
</gene>
<feature type="domain" description="Nudix hydrolase" evidence="12">
    <location>
        <begin position="3"/>
        <end position="128"/>
    </location>
</feature>
<evidence type="ECO:0000256" key="11">
    <source>
        <dbReference type="ARBA" id="ARBA00038905"/>
    </source>
</evidence>
<keyword evidence="7 13" id="KW-0378">Hydrolase</keyword>
<evidence type="ECO:0000313" key="13">
    <source>
        <dbReference type="EMBL" id="MFD2169156.1"/>
    </source>
</evidence>
<keyword evidence="6" id="KW-0227">DNA damage</keyword>
<dbReference type="GO" id="GO:0016787">
    <property type="term" value="F:hydrolase activity"/>
    <property type="evidence" value="ECO:0007669"/>
    <property type="project" value="UniProtKB-KW"/>
</dbReference>
<keyword evidence="14" id="KW-1185">Reference proteome</keyword>
<dbReference type="PANTHER" id="PTHR47707">
    <property type="entry name" value="8-OXO-DGTP DIPHOSPHATASE"/>
    <property type="match status" value="1"/>
</dbReference>
<comment type="similarity">
    <text evidence="2">Belongs to the Nudix hydrolase family.</text>
</comment>
<dbReference type="SUPFAM" id="SSF55811">
    <property type="entry name" value="Nudix"/>
    <property type="match status" value="1"/>
</dbReference>
<evidence type="ECO:0000313" key="14">
    <source>
        <dbReference type="Proteomes" id="UP001597343"/>
    </source>
</evidence>
<dbReference type="Proteomes" id="UP001597343">
    <property type="component" value="Unassembled WGS sequence"/>
</dbReference>
<comment type="cofactor">
    <cofactor evidence="1">
        <name>Mg(2+)</name>
        <dbReference type="ChEBI" id="CHEBI:18420"/>
    </cofactor>
</comment>
<organism evidence="13 14">
    <name type="scientific">Tumebacillus lipolyticus</name>
    <dbReference type="NCBI Taxonomy" id="1280370"/>
    <lineage>
        <taxon>Bacteria</taxon>
        <taxon>Bacillati</taxon>
        <taxon>Bacillota</taxon>
        <taxon>Bacilli</taxon>
        <taxon>Bacillales</taxon>
        <taxon>Alicyclobacillaceae</taxon>
        <taxon>Tumebacillus</taxon>
    </lineage>
</organism>
<comment type="catalytic activity">
    <reaction evidence="10">
        <text>8-oxo-dGTP + H2O = 8-oxo-dGMP + diphosphate + H(+)</text>
        <dbReference type="Rhea" id="RHEA:31575"/>
        <dbReference type="ChEBI" id="CHEBI:15377"/>
        <dbReference type="ChEBI" id="CHEBI:15378"/>
        <dbReference type="ChEBI" id="CHEBI:33019"/>
        <dbReference type="ChEBI" id="CHEBI:63224"/>
        <dbReference type="ChEBI" id="CHEBI:77896"/>
        <dbReference type="EC" id="3.6.1.55"/>
    </reaction>
</comment>
<dbReference type="PANTHER" id="PTHR47707:SF1">
    <property type="entry name" value="NUDIX HYDROLASE FAMILY PROTEIN"/>
    <property type="match status" value="1"/>
</dbReference>
<evidence type="ECO:0000256" key="10">
    <source>
        <dbReference type="ARBA" id="ARBA00035861"/>
    </source>
</evidence>
<evidence type="ECO:0000259" key="12">
    <source>
        <dbReference type="PROSITE" id="PS51462"/>
    </source>
</evidence>
<dbReference type="CDD" id="cd03425">
    <property type="entry name" value="NUDIX_MutT_NudA_like"/>
    <property type="match status" value="1"/>
</dbReference>
<dbReference type="PROSITE" id="PS51462">
    <property type="entry name" value="NUDIX"/>
    <property type="match status" value="1"/>
</dbReference>
<sequence>MLKKVDVVGAVIVNENNEVLCALRSQDMSLPGLWEFPGGKIEKGEDPKDSLMREIKEELDCGIEVGDLVADATYEYTNVVVRLITYLAKVVEGEPKASEHETLTWLPKDKLSSLNWAPADLPTLDRLLNEDIL</sequence>
<reference evidence="14" key="1">
    <citation type="journal article" date="2019" name="Int. J. Syst. Evol. Microbiol.">
        <title>The Global Catalogue of Microorganisms (GCM) 10K type strain sequencing project: providing services to taxonomists for standard genome sequencing and annotation.</title>
        <authorList>
            <consortium name="The Broad Institute Genomics Platform"/>
            <consortium name="The Broad Institute Genome Sequencing Center for Infectious Disease"/>
            <person name="Wu L."/>
            <person name="Ma J."/>
        </authorList>
    </citation>
    <scope>NUCLEOTIDE SEQUENCE [LARGE SCALE GENOMIC DNA]</scope>
    <source>
        <strain evidence="14">CGMCC 1.13574</strain>
    </source>
</reference>
<dbReference type="EMBL" id="JBHUIO010000002">
    <property type="protein sequence ID" value="MFD2169156.1"/>
    <property type="molecule type" value="Genomic_DNA"/>
</dbReference>
<evidence type="ECO:0000256" key="3">
    <source>
        <dbReference type="ARBA" id="ARBA00022457"/>
    </source>
</evidence>
<dbReference type="PRINTS" id="PR00502">
    <property type="entry name" value="NUDIXFAMILY"/>
</dbReference>
<keyword evidence="8" id="KW-0460">Magnesium</keyword>
<keyword evidence="9" id="KW-0234">DNA repair</keyword>
<accession>A0ABW4ZUN7</accession>
<dbReference type="Gene3D" id="3.90.79.10">
    <property type="entry name" value="Nucleoside Triphosphate Pyrophosphohydrolase"/>
    <property type="match status" value="1"/>
</dbReference>
<dbReference type="InterPro" id="IPR020476">
    <property type="entry name" value="Nudix_hydrolase"/>
</dbReference>
<evidence type="ECO:0000256" key="9">
    <source>
        <dbReference type="ARBA" id="ARBA00023204"/>
    </source>
</evidence>